<protein>
    <submittedName>
        <fullName evidence="5">Nucleotide-binding universal stress UspA family protein</fullName>
    </submittedName>
</protein>
<dbReference type="PANTHER" id="PTHR46268">
    <property type="entry name" value="STRESS RESPONSE PROTEIN NHAX"/>
    <property type="match status" value="1"/>
</dbReference>
<dbReference type="SUPFAM" id="SSF52402">
    <property type="entry name" value="Adenine nucleotide alpha hydrolases-like"/>
    <property type="match status" value="1"/>
</dbReference>
<keyword evidence="3" id="KW-0472">Membrane</keyword>
<dbReference type="RefSeq" id="WP_210028488.1">
    <property type="nucleotide sequence ID" value="NZ_JAGINU010000001.1"/>
</dbReference>
<dbReference type="EMBL" id="JAGINU010000001">
    <property type="protein sequence ID" value="MBP2368156.1"/>
    <property type="molecule type" value="Genomic_DNA"/>
</dbReference>
<dbReference type="Pfam" id="PF00582">
    <property type="entry name" value="Usp"/>
    <property type="match status" value="1"/>
</dbReference>
<dbReference type="Proteomes" id="UP001519295">
    <property type="component" value="Unassembled WGS sequence"/>
</dbReference>
<evidence type="ECO:0000313" key="5">
    <source>
        <dbReference type="EMBL" id="MBP2368156.1"/>
    </source>
</evidence>
<dbReference type="PANTHER" id="PTHR46268:SF6">
    <property type="entry name" value="UNIVERSAL STRESS PROTEIN UP12"/>
    <property type="match status" value="1"/>
</dbReference>
<dbReference type="Gene3D" id="3.40.50.12370">
    <property type="match status" value="1"/>
</dbReference>
<proteinExistence type="inferred from homology"/>
<dbReference type="InterPro" id="IPR006016">
    <property type="entry name" value="UspA"/>
</dbReference>
<feature type="transmembrane region" description="Helical" evidence="3">
    <location>
        <begin position="6"/>
        <end position="27"/>
    </location>
</feature>
<sequence>MSTSSYVILVVLLWLLLGLGSVLLFLGRRGYRSASWYLLGAVLGPLFVPIAVERGRRVNRVHERSAPPDGPRNAGQMTVLVGIDGSVESDQAVRDTVRLFGPAHARVVLVAVADPDIAEFGDAARRQERHELLATRASWLPANGPAPVLEVLYGQPDLVLLEAAANEQADVLVIGRRGRGLSHVLLGSVARSLTRRSPIPVLLSGQPTPPPAGGAADENRAVIGGHGGS</sequence>
<keyword evidence="3" id="KW-0812">Transmembrane</keyword>
<evidence type="ECO:0000256" key="2">
    <source>
        <dbReference type="SAM" id="MobiDB-lite"/>
    </source>
</evidence>
<evidence type="ECO:0000256" key="3">
    <source>
        <dbReference type="SAM" id="Phobius"/>
    </source>
</evidence>
<feature type="transmembrane region" description="Helical" evidence="3">
    <location>
        <begin position="34"/>
        <end position="52"/>
    </location>
</feature>
<evidence type="ECO:0000313" key="6">
    <source>
        <dbReference type="Proteomes" id="UP001519295"/>
    </source>
</evidence>
<keyword evidence="3" id="KW-1133">Transmembrane helix</keyword>
<dbReference type="InterPro" id="IPR006015">
    <property type="entry name" value="Universal_stress_UspA"/>
</dbReference>
<feature type="domain" description="UspA" evidence="4">
    <location>
        <begin position="78"/>
        <end position="203"/>
    </location>
</feature>
<evidence type="ECO:0000259" key="4">
    <source>
        <dbReference type="Pfam" id="PF00582"/>
    </source>
</evidence>
<keyword evidence="6" id="KW-1185">Reference proteome</keyword>
<gene>
    <name evidence="5" type="ORF">JOF36_003852</name>
</gene>
<name>A0ABS4VWI5_9PSEU</name>
<organism evidence="5 6">
    <name type="scientific">Pseudonocardia parietis</name>
    <dbReference type="NCBI Taxonomy" id="570936"/>
    <lineage>
        <taxon>Bacteria</taxon>
        <taxon>Bacillati</taxon>
        <taxon>Actinomycetota</taxon>
        <taxon>Actinomycetes</taxon>
        <taxon>Pseudonocardiales</taxon>
        <taxon>Pseudonocardiaceae</taxon>
        <taxon>Pseudonocardia</taxon>
    </lineage>
</organism>
<reference evidence="5 6" key="1">
    <citation type="submission" date="2021-03" db="EMBL/GenBank/DDBJ databases">
        <title>Sequencing the genomes of 1000 actinobacteria strains.</title>
        <authorList>
            <person name="Klenk H.-P."/>
        </authorList>
    </citation>
    <scope>NUCLEOTIDE SEQUENCE [LARGE SCALE GENOMIC DNA]</scope>
    <source>
        <strain evidence="5 6">DSM 45256</strain>
    </source>
</reference>
<comment type="caution">
    <text evidence="5">The sequence shown here is derived from an EMBL/GenBank/DDBJ whole genome shotgun (WGS) entry which is preliminary data.</text>
</comment>
<comment type="similarity">
    <text evidence="1">Belongs to the universal stress protein A family.</text>
</comment>
<accession>A0ABS4VWI5</accession>
<feature type="region of interest" description="Disordered" evidence="2">
    <location>
        <begin position="200"/>
        <end position="229"/>
    </location>
</feature>
<dbReference type="PRINTS" id="PR01438">
    <property type="entry name" value="UNVRSLSTRESS"/>
</dbReference>
<dbReference type="CDD" id="cd00293">
    <property type="entry name" value="USP-like"/>
    <property type="match status" value="1"/>
</dbReference>
<evidence type="ECO:0000256" key="1">
    <source>
        <dbReference type="ARBA" id="ARBA00008791"/>
    </source>
</evidence>